<dbReference type="EMBL" id="DVND01000073">
    <property type="protein sequence ID" value="HIU48288.1"/>
    <property type="molecule type" value="Genomic_DNA"/>
</dbReference>
<reference evidence="1" key="1">
    <citation type="submission" date="2020-10" db="EMBL/GenBank/DDBJ databases">
        <authorList>
            <person name="Gilroy R."/>
        </authorList>
    </citation>
    <scope>NUCLEOTIDE SEQUENCE</scope>
    <source>
        <strain evidence="1">ChiSjej4B22-9803</strain>
    </source>
</reference>
<sequence length="415" mass="46729">MRIDKLSEKQAQVFRFIESDGYCIICDGAVRSGKTVIMTAAFVIWAMEYFDHTNFAICAKTVQSAERNILRPFLRLGGLPYTVEYKLSNSLMILRCGGKENYFYFFGGKDESSYMLIQGITLAGVFFDEAALQPRSFVEQAIARTLTFSNAKLWFNCNPEGPDHWFYKEWIAKAAERGVCRIHFLMEDNPVLSEQEIQKAAALFSGVFYERYILGKWVGAEGLIYRNFADEPGTFNIEKEQLPAFHTVNIGVDFGGNKSNHAFCAVGITDGGGAVIALRSESIPAADTSVDDIIRLFSEFAAQVERDFGRVSAVFCDSAEQAIINTMRARTKYNIRNSIKNRIIDRIRAENILLSSHRFSLVQGENDALINGLANAVWDADAAGDVRLDNGSSDIDILDAFEYAWEYYIKQIIRY</sequence>
<dbReference type="Proteomes" id="UP000824111">
    <property type="component" value="Unassembled WGS sequence"/>
</dbReference>
<dbReference type="Pfam" id="PF03237">
    <property type="entry name" value="Terminase_6N"/>
    <property type="match status" value="1"/>
</dbReference>
<dbReference type="Gene3D" id="3.30.420.280">
    <property type="match status" value="1"/>
</dbReference>
<comment type="caution">
    <text evidence="1">The sequence shown here is derived from an EMBL/GenBank/DDBJ whole genome shotgun (WGS) entry which is preliminary data.</text>
</comment>
<reference evidence="1" key="2">
    <citation type="journal article" date="2021" name="PeerJ">
        <title>Extensive microbial diversity within the chicken gut microbiome revealed by metagenomics and culture.</title>
        <authorList>
            <person name="Gilroy R."/>
            <person name="Ravi A."/>
            <person name="Getino M."/>
            <person name="Pursley I."/>
            <person name="Horton D.L."/>
            <person name="Alikhan N.F."/>
            <person name="Baker D."/>
            <person name="Gharbi K."/>
            <person name="Hall N."/>
            <person name="Watson M."/>
            <person name="Adriaenssens E.M."/>
            <person name="Foster-Nyarko E."/>
            <person name="Jarju S."/>
            <person name="Secka A."/>
            <person name="Antonio M."/>
            <person name="Oren A."/>
            <person name="Chaudhuri R.R."/>
            <person name="La Ragione R."/>
            <person name="Hildebrand F."/>
            <person name="Pallen M.J."/>
        </authorList>
    </citation>
    <scope>NUCLEOTIDE SEQUENCE</scope>
    <source>
        <strain evidence="1">ChiSjej4B22-9803</strain>
    </source>
</reference>
<protein>
    <submittedName>
        <fullName evidence="1">PBSX family phage terminase large subunit</fullName>
    </submittedName>
</protein>
<dbReference type="InterPro" id="IPR027417">
    <property type="entry name" value="P-loop_NTPase"/>
</dbReference>
<dbReference type="InterPro" id="IPR006437">
    <property type="entry name" value="Phage_terminase_lsu"/>
</dbReference>
<proteinExistence type="predicted"/>
<dbReference type="Gene3D" id="3.40.50.300">
    <property type="entry name" value="P-loop containing nucleotide triphosphate hydrolases"/>
    <property type="match status" value="1"/>
</dbReference>
<accession>A0A9D1LUG6</accession>
<dbReference type="NCBIfam" id="TIGR01547">
    <property type="entry name" value="phage_term_2"/>
    <property type="match status" value="1"/>
</dbReference>
<evidence type="ECO:0000313" key="2">
    <source>
        <dbReference type="Proteomes" id="UP000824111"/>
    </source>
</evidence>
<dbReference type="AlphaFoldDB" id="A0A9D1LUG6"/>
<gene>
    <name evidence="1" type="ORF">IAB04_02905</name>
</gene>
<name>A0A9D1LUG6_9FIRM</name>
<evidence type="ECO:0000313" key="1">
    <source>
        <dbReference type="EMBL" id="HIU48288.1"/>
    </source>
</evidence>
<organism evidence="1 2">
    <name type="scientific">Candidatus Avimonoglobus intestinipullorum</name>
    <dbReference type="NCBI Taxonomy" id="2840699"/>
    <lineage>
        <taxon>Bacteria</taxon>
        <taxon>Bacillati</taxon>
        <taxon>Bacillota</taxon>
        <taxon>Clostridia</taxon>
        <taxon>Eubacteriales</taxon>
        <taxon>Candidatus Avimonoglobus</taxon>
    </lineage>
</organism>